<dbReference type="GO" id="GO:0005739">
    <property type="term" value="C:mitochondrion"/>
    <property type="evidence" value="ECO:0007669"/>
    <property type="project" value="TreeGrafter"/>
</dbReference>
<dbReference type="Gene3D" id="3.40.50.1820">
    <property type="entry name" value="alpha/beta hydrolase"/>
    <property type="match status" value="1"/>
</dbReference>
<evidence type="ECO:0000256" key="2">
    <source>
        <dbReference type="ARBA" id="ARBA00022801"/>
    </source>
</evidence>
<dbReference type="SUPFAM" id="SSF53474">
    <property type="entry name" value="alpha/beta-Hydrolases"/>
    <property type="match status" value="1"/>
</dbReference>
<dbReference type="EC" id="3.1.1.116" evidence="3"/>
<dbReference type="PANTHER" id="PTHR46118:SF4">
    <property type="entry name" value="PROTEIN ABHD11"/>
    <property type="match status" value="1"/>
</dbReference>
<name>A0A9P0ECW6_NEZVI</name>
<keyword evidence="2" id="KW-0378">Hydrolase</keyword>
<comment type="catalytic activity">
    <reaction evidence="10">
        <text>1-octadecanoyl-2-(9Z-octadecenoyl)-sn-glycerol + H2O = 2-(9Z-octadecenoyl)-glycerol + octadecanoate + H(+)</text>
        <dbReference type="Rhea" id="RHEA:77103"/>
        <dbReference type="ChEBI" id="CHEBI:15377"/>
        <dbReference type="ChEBI" id="CHEBI:15378"/>
        <dbReference type="ChEBI" id="CHEBI:25629"/>
        <dbReference type="ChEBI" id="CHEBI:73990"/>
        <dbReference type="ChEBI" id="CHEBI:75468"/>
    </reaction>
</comment>
<dbReference type="PANTHER" id="PTHR46118">
    <property type="entry name" value="PROTEIN ABHD11"/>
    <property type="match status" value="1"/>
</dbReference>
<dbReference type="Pfam" id="PF00561">
    <property type="entry name" value="Abhydrolase_1"/>
    <property type="match status" value="1"/>
</dbReference>
<dbReference type="AlphaFoldDB" id="A0A9P0ECW6"/>
<dbReference type="PRINTS" id="PR00111">
    <property type="entry name" value="ABHYDROLASE"/>
</dbReference>
<comment type="similarity">
    <text evidence="1">Belongs to the AB hydrolase superfamily.</text>
</comment>
<evidence type="ECO:0000256" key="10">
    <source>
        <dbReference type="ARBA" id="ARBA00048513"/>
    </source>
</evidence>
<comment type="catalytic activity">
    <reaction evidence="5">
        <text>a 1,2-diacyl-sn-glycerol + H2O = a 2-acylglycerol + a fatty acid + H(+)</text>
        <dbReference type="Rhea" id="RHEA:33275"/>
        <dbReference type="ChEBI" id="CHEBI:15377"/>
        <dbReference type="ChEBI" id="CHEBI:15378"/>
        <dbReference type="ChEBI" id="CHEBI:17389"/>
        <dbReference type="ChEBI" id="CHEBI:17815"/>
        <dbReference type="ChEBI" id="CHEBI:28868"/>
        <dbReference type="EC" id="3.1.1.116"/>
    </reaction>
</comment>
<dbReference type="OrthoDB" id="8119704at2759"/>
<evidence type="ECO:0000256" key="5">
    <source>
        <dbReference type="ARBA" id="ARBA00043667"/>
    </source>
</evidence>
<proteinExistence type="inferred from homology"/>
<evidence type="ECO:0000313" key="14">
    <source>
        <dbReference type="Proteomes" id="UP001152798"/>
    </source>
</evidence>
<feature type="domain" description="AB hydrolase-1" evidence="12">
    <location>
        <begin position="58"/>
        <end position="294"/>
    </location>
</feature>
<protein>
    <recommendedName>
        <fullName evidence="7">sn-1-specific diacylglycerol lipase ABHD11</fullName>
        <ecNumber evidence="3">3.1.1.116</ecNumber>
    </recommendedName>
    <alternativeName>
        <fullName evidence="4">Alpha/beta hydrolase domain-containing protein 11</fullName>
    </alternativeName>
</protein>
<sequence length="307" mass="35661">MSLNGFLSKNQFHILKRAMYYNRNIKQLSTIKEHQGVEPVSMSFNIYDKRRNDDNFIPLIIMHGLFGSKSNWNSLSKAINEITYRKIITVDARNHGESPHTDEFSYFHLAQDMQFLISSLSLPKVHLMGHSMGGRASMLFSLLYPDYVEKLIIVDISPISRSFKMQGMAQYFEAMRSVNVEGVKTLSEARKKANGQLSVVVPEVEVRQFLLTNLVQHKEGYHWRLNLDVLEKAFHKKIMEFPIVPYKFEKSVLFIGGSRSDFLKKEDHEQILQLFPKAKFEYLDAGHWVHAEKPKEFIQIIASFLKD</sequence>
<evidence type="ECO:0000313" key="13">
    <source>
        <dbReference type="EMBL" id="CAH1392629.1"/>
    </source>
</evidence>
<evidence type="ECO:0000256" key="4">
    <source>
        <dbReference type="ARBA" id="ARBA00042703"/>
    </source>
</evidence>
<comment type="catalytic activity">
    <reaction evidence="11">
        <text>1-octadecanoyl-2-(5Z,8Z,11Z,14Z-eicosatetraenoyl)-sn-glycerol + H2O = 2-(5Z,8Z,11Z,14Z-eicosatetraenoyl)-glycerol + octadecanoate + H(+)</text>
        <dbReference type="Rhea" id="RHEA:38507"/>
        <dbReference type="ChEBI" id="CHEBI:15377"/>
        <dbReference type="ChEBI" id="CHEBI:15378"/>
        <dbReference type="ChEBI" id="CHEBI:25629"/>
        <dbReference type="ChEBI" id="CHEBI:52392"/>
        <dbReference type="ChEBI" id="CHEBI:75728"/>
    </reaction>
</comment>
<dbReference type="InterPro" id="IPR000073">
    <property type="entry name" value="AB_hydrolase_1"/>
</dbReference>
<dbReference type="GO" id="GO:0052689">
    <property type="term" value="F:carboxylic ester hydrolase activity"/>
    <property type="evidence" value="ECO:0007669"/>
    <property type="project" value="TreeGrafter"/>
</dbReference>
<evidence type="ECO:0000256" key="11">
    <source>
        <dbReference type="ARBA" id="ARBA00048919"/>
    </source>
</evidence>
<dbReference type="EMBL" id="OV725078">
    <property type="protein sequence ID" value="CAH1392629.1"/>
    <property type="molecule type" value="Genomic_DNA"/>
</dbReference>
<evidence type="ECO:0000256" key="3">
    <source>
        <dbReference type="ARBA" id="ARBA00026104"/>
    </source>
</evidence>
<keyword evidence="14" id="KW-1185">Reference proteome</keyword>
<evidence type="ECO:0000259" key="12">
    <source>
        <dbReference type="Pfam" id="PF00561"/>
    </source>
</evidence>
<evidence type="ECO:0000256" key="8">
    <source>
        <dbReference type="ARBA" id="ARBA00048283"/>
    </source>
</evidence>
<gene>
    <name evidence="13" type="ORF">NEZAVI_LOCUS3419</name>
</gene>
<dbReference type="Proteomes" id="UP001152798">
    <property type="component" value="Chromosome 2"/>
</dbReference>
<organism evidence="13 14">
    <name type="scientific">Nezara viridula</name>
    <name type="common">Southern green stink bug</name>
    <name type="synonym">Cimex viridulus</name>
    <dbReference type="NCBI Taxonomy" id="85310"/>
    <lineage>
        <taxon>Eukaryota</taxon>
        <taxon>Metazoa</taxon>
        <taxon>Ecdysozoa</taxon>
        <taxon>Arthropoda</taxon>
        <taxon>Hexapoda</taxon>
        <taxon>Insecta</taxon>
        <taxon>Pterygota</taxon>
        <taxon>Neoptera</taxon>
        <taxon>Paraneoptera</taxon>
        <taxon>Hemiptera</taxon>
        <taxon>Heteroptera</taxon>
        <taxon>Panheteroptera</taxon>
        <taxon>Pentatomomorpha</taxon>
        <taxon>Pentatomoidea</taxon>
        <taxon>Pentatomidae</taxon>
        <taxon>Pentatominae</taxon>
        <taxon>Nezara</taxon>
    </lineage>
</organism>
<comment type="catalytic activity">
    <reaction evidence="6">
        <text>a 1,3-diacyl-sn-glycerol + H2O = a 1-acyl-sn-glycerol + a fatty acid + H(+)</text>
        <dbReference type="Rhea" id="RHEA:38503"/>
        <dbReference type="ChEBI" id="CHEBI:15377"/>
        <dbReference type="ChEBI" id="CHEBI:15378"/>
        <dbReference type="ChEBI" id="CHEBI:28868"/>
        <dbReference type="ChEBI" id="CHEBI:64683"/>
        <dbReference type="ChEBI" id="CHEBI:77272"/>
    </reaction>
</comment>
<dbReference type="InterPro" id="IPR029058">
    <property type="entry name" value="AB_hydrolase_fold"/>
</dbReference>
<comment type="catalytic activity">
    <reaction evidence="8">
        <text>1-octadecanoyl-2-(4Z,7Z,10Z,13Z,16Z,19Z-docosahexaenoyl)-sn-glycerol + H2O = 2-(4Z,7Z,10Z,13Z,16Z,19Z-docosahexaenoyl)-glycerol + octadecanoate + H(+)</text>
        <dbReference type="Rhea" id="RHEA:77107"/>
        <dbReference type="ChEBI" id="CHEBI:15377"/>
        <dbReference type="ChEBI" id="CHEBI:15378"/>
        <dbReference type="ChEBI" id="CHEBI:25629"/>
        <dbReference type="ChEBI" id="CHEBI:77129"/>
        <dbReference type="ChEBI" id="CHEBI:186738"/>
    </reaction>
</comment>
<comment type="catalytic activity">
    <reaction evidence="9">
        <text>1,2-didecanoylglycerol + H2O = decanoylglycerol + decanoate + H(+)</text>
        <dbReference type="Rhea" id="RHEA:48596"/>
        <dbReference type="ChEBI" id="CHEBI:11152"/>
        <dbReference type="ChEBI" id="CHEBI:15377"/>
        <dbReference type="ChEBI" id="CHEBI:15378"/>
        <dbReference type="ChEBI" id="CHEBI:27689"/>
        <dbReference type="ChEBI" id="CHEBI:90605"/>
    </reaction>
</comment>
<reference evidence="13" key="1">
    <citation type="submission" date="2022-01" db="EMBL/GenBank/DDBJ databases">
        <authorList>
            <person name="King R."/>
        </authorList>
    </citation>
    <scope>NUCLEOTIDE SEQUENCE</scope>
</reference>
<evidence type="ECO:0000256" key="1">
    <source>
        <dbReference type="ARBA" id="ARBA00008645"/>
    </source>
</evidence>
<dbReference type="FunFam" id="3.40.50.1820:FF:000039">
    <property type="entry name" value="Esterase ybfF"/>
    <property type="match status" value="1"/>
</dbReference>
<evidence type="ECO:0000256" key="7">
    <source>
        <dbReference type="ARBA" id="ARBA00044064"/>
    </source>
</evidence>
<evidence type="ECO:0000256" key="9">
    <source>
        <dbReference type="ARBA" id="ARBA00048504"/>
    </source>
</evidence>
<accession>A0A9P0ECW6</accession>
<evidence type="ECO:0000256" key="6">
    <source>
        <dbReference type="ARBA" id="ARBA00043742"/>
    </source>
</evidence>